<feature type="transmembrane region" description="Helical" evidence="6">
    <location>
        <begin position="267"/>
        <end position="287"/>
    </location>
</feature>
<keyword evidence="4 6" id="KW-1133">Transmembrane helix</keyword>
<dbReference type="InterPro" id="IPR001851">
    <property type="entry name" value="ABC_transp_permease"/>
</dbReference>
<feature type="transmembrane region" description="Helical" evidence="6">
    <location>
        <begin position="194"/>
        <end position="214"/>
    </location>
</feature>
<dbReference type="Proteomes" id="UP000460751">
    <property type="component" value="Unassembled WGS sequence"/>
</dbReference>
<evidence type="ECO:0000313" key="7">
    <source>
        <dbReference type="EMBL" id="MYL27916.1"/>
    </source>
</evidence>
<evidence type="ECO:0000256" key="2">
    <source>
        <dbReference type="ARBA" id="ARBA00022475"/>
    </source>
</evidence>
<comment type="caution">
    <text evidence="7">The sequence shown here is derived from an EMBL/GenBank/DDBJ whole genome shotgun (WGS) entry which is preliminary data.</text>
</comment>
<evidence type="ECO:0000256" key="6">
    <source>
        <dbReference type="SAM" id="Phobius"/>
    </source>
</evidence>
<dbReference type="Pfam" id="PF02653">
    <property type="entry name" value="BPD_transp_2"/>
    <property type="match status" value="1"/>
</dbReference>
<dbReference type="GO" id="GO:0022857">
    <property type="term" value="F:transmembrane transporter activity"/>
    <property type="evidence" value="ECO:0007669"/>
    <property type="project" value="InterPro"/>
</dbReference>
<keyword evidence="2" id="KW-1003">Cell membrane</keyword>
<feature type="transmembrane region" description="Helical" evidence="6">
    <location>
        <begin position="145"/>
        <end position="163"/>
    </location>
</feature>
<accession>A0A9X4YEA7</accession>
<evidence type="ECO:0000256" key="4">
    <source>
        <dbReference type="ARBA" id="ARBA00022989"/>
    </source>
</evidence>
<gene>
    <name evidence="7" type="ORF">GLW01_14070</name>
</gene>
<feature type="transmembrane region" description="Helical" evidence="6">
    <location>
        <begin position="243"/>
        <end position="261"/>
    </location>
</feature>
<keyword evidence="3 6" id="KW-0812">Transmembrane</keyword>
<dbReference type="PANTHER" id="PTHR47089:SF1">
    <property type="entry name" value="GUANOSINE ABC TRANSPORTER PERMEASE PROTEIN NUPP"/>
    <property type="match status" value="1"/>
</dbReference>
<feature type="transmembrane region" description="Helical" evidence="6">
    <location>
        <begin position="113"/>
        <end position="138"/>
    </location>
</feature>
<reference evidence="7 8" key="1">
    <citation type="submission" date="2019-11" db="EMBL/GenBank/DDBJ databases">
        <title>Genome sequences of 17 halophilic strains isolated from different environments.</title>
        <authorList>
            <person name="Furrow R.E."/>
        </authorList>
    </citation>
    <scope>NUCLEOTIDE SEQUENCE [LARGE SCALE GENOMIC DNA]</scope>
    <source>
        <strain evidence="7 8">22507_15_FS</strain>
    </source>
</reference>
<comment type="subcellular location">
    <subcellularLocation>
        <location evidence="1">Cell inner membrane</location>
        <topology evidence="1">Multi-pass membrane protein</topology>
    </subcellularLocation>
</comment>
<evidence type="ECO:0000256" key="5">
    <source>
        <dbReference type="ARBA" id="ARBA00023136"/>
    </source>
</evidence>
<dbReference type="GO" id="GO:0005886">
    <property type="term" value="C:plasma membrane"/>
    <property type="evidence" value="ECO:0007669"/>
    <property type="project" value="UniProtKB-SubCell"/>
</dbReference>
<dbReference type="PANTHER" id="PTHR47089">
    <property type="entry name" value="ABC TRANSPORTER, PERMEASE PROTEIN"/>
    <property type="match status" value="1"/>
</dbReference>
<dbReference type="EMBL" id="WMEX01000008">
    <property type="protein sequence ID" value="MYL27916.1"/>
    <property type="molecule type" value="Genomic_DNA"/>
</dbReference>
<proteinExistence type="predicted"/>
<feature type="transmembrane region" description="Helical" evidence="6">
    <location>
        <begin position="294"/>
        <end position="310"/>
    </location>
</feature>
<dbReference type="OrthoDB" id="9809785at2"/>
<evidence type="ECO:0000256" key="3">
    <source>
        <dbReference type="ARBA" id="ARBA00022692"/>
    </source>
</evidence>
<dbReference type="CDD" id="cd06580">
    <property type="entry name" value="TM_PBP1_transp_TpRbsC_like"/>
    <property type="match status" value="1"/>
</dbReference>
<sequence>MRIEARPTPSPTMRYLSPLLALGLTLITGAAIFSALGKAPLASLHAFFIEPVSTVYGLSELFVKVTPLLLCATGLTLCFRAKVWNIGAEGQFVFGALIAGAVSLQLADHQGFWVLPVVIASGVLAGMAWAGIAALLLTRFRAHEILTTIMLNYIAIQLLLWSVHGPLKSPSGYNFPESELFSPQTLLPTLWGQYRVTIAIFIALLMLAVVWTVLNRTLLGYQTRVMGENRQAARFAGFNGNRLIWVLLLFSGGMAGMAGVSEVNGPVGQLTTNLALGYGYTAIIIVFMGRMHPLGVLLASLLLGLTYLGGENAQMTLGLPKSITGVFQGLLLFFLLACDFLISHRIVLTPMRGHRPSNTSTREVTSS</sequence>
<protein>
    <submittedName>
        <fullName evidence="7">ABC transporter permease</fullName>
    </submittedName>
</protein>
<organism evidence="7 8">
    <name type="scientific">Vreelandella halophila</name>
    <dbReference type="NCBI Taxonomy" id="86177"/>
    <lineage>
        <taxon>Bacteria</taxon>
        <taxon>Pseudomonadati</taxon>
        <taxon>Pseudomonadota</taxon>
        <taxon>Gammaproteobacteria</taxon>
        <taxon>Oceanospirillales</taxon>
        <taxon>Halomonadaceae</taxon>
        <taxon>Vreelandella</taxon>
    </lineage>
</organism>
<feature type="transmembrane region" description="Helical" evidence="6">
    <location>
        <begin position="322"/>
        <end position="342"/>
    </location>
</feature>
<name>A0A9X4YEA7_9GAMM</name>
<keyword evidence="8" id="KW-1185">Reference proteome</keyword>
<feature type="transmembrane region" description="Helical" evidence="6">
    <location>
        <begin position="91"/>
        <end position="107"/>
    </location>
</feature>
<feature type="transmembrane region" description="Helical" evidence="6">
    <location>
        <begin position="61"/>
        <end position="79"/>
    </location>
</feature>
<evidence type="ECO:0000256" key="1">
    <source>
        <dbReference type="ARBA" id="ARBA00004429"/>
    </source>
</evidence>
<dbReference type="AlphaFoldDB" id="A0A9X4YEA7"/>
<evidence type="ECO:0000313" key="8">
    <source>
        <dbReference type="Proteomes" id="UP000460751"/>
    </source>
</evidence>
<keyword evidence="5 6" id="KW-0472">Membrane</keyword>